<dbReference type="PROSITE" id="PS00108">
    <property type="entry name" value="PROTEIN_KINASE_ST"/>
    <property type="match status" value="1"/>
</dbReference>
<evidence type="ECO:0000256" key="6">
    <source>
        <dbReference type="ARBA" id="ARBA00022840"/>
    </source>
</evidence>
<dbReference type="Proteomes" id="UP001457282">
    <property type="component" value="Unassembled WGS sequence"/>
</dbReference>
<dbReference type="SUPFAM" id="SSF56112">
    <property type="entry name" value="Protein kinase-like (PK-like)"/>
    <property type="match status" value="1"/>
</dbReference>
<dbReference type="FunFam" id="1.10.510.10:FF:001725">
    <property type="entry name" value="Kinase like protein"/>
    <property type="match status" value="1"/>
</dbReference>
<dbReference type="PANTHER" id="PTHR44167:SF23">
    <property type="entry name" value="CDC7 KINASE, ISOFORM A-RELATED"/>
    <property type="match status" value="1"/>
</dbReference>
<dbReference type="GO" id="GO:0005524">
    <property type="term" value="F:ATP binding"/>
    <property type="evidence" value="ECO:0007669"/>
    <property type="project" value="UniProtKB-KW"/>
</dbReference>
<feature type="region of interest" description="Disordered" evidence="7">
    <location>
        <begin position="694"/>
        <end position="713"/>
    </location>
</feature>
<dbReference type="PROSITE" id="PS50011">
    <property type="entry name" value="PROTEIN_KINASE_DOM"/>
    <property type="match status" value="1"/>
</dbReference>
<organism evidence="9 10">
    <name type="scientific">Rubus argutus</name>
    <name type="common">Southern blackberry</name>
    <dbReference type="NCBI Taxonomy" id="59490"/>
    <lineage>
        <taxon>Eukaryota</taxon>
        <taxon>Viridiplantae</taxon>
        <taxon>Streptophyta</taxon>
        <taxon>Embryophyta</taxon>
        <taxon>Tracheophyta</taxon>
        <taxon>Spermatophyta</taxon>
        <taxon>Magnoliopsida</taxon>
        <taxon>eudicotyledons</taxon>
        <taxon>Gunneridae</taxon>
        <taxon>Pentapetalae</taxon>
        <taxon>rosids</taxon>
        <taxon>fabids</taxon>
        <taxon>Rosales</taxon>
        <taxon>Rosaceae</taxon>
        <taxon>Rosoideae</taxon>
        <taxon>Rosoideae incertae sedis</taxon>
        <taxon>Rubus</taxon>
    </lineage>
</organism>
<evidence type="ECO:0000256" key="3">
    <source>
        <dbReference type="ARBA" id="ARBA00022679"/>
    </source>
</evidence>
<dbReference type="EC" id="2.7.11.1" evidence="1"/>
<dbReference type="GO" id="GO:0005634">
    <property type="term" value="C:nucleus"/>
    <property type="evidence" value="ECO:0007669"/>
    <property type="project" value="TreeGrafter"/>
</dbReference>
<dbReference type="Pfam" id="PF00069">
    <property type="entry name" value="Pkinase"/>
    <property type="match status" value="2"/>
</dbReference>
<dbReference type="GO" id="GO:0044773">
    <property type="term" value="P:mitotic DNA damage checkpoint signaling"/>
    <property type="evidence" value="ECO:0007669"/>
    <property type="project" value="TreeGrafter"/>
</dbReference>
<keyword evidence="6" id="KW-0067">ATP-binding</keyword>
<evidence type="ECO:0000313" key="9">
    <source>
        <dbReference type="EMBL" id="KAK9910957.1"/>
    </source>
</evidence>
<dbReference type="InterPro" id="IPR011009">
    <property type="entry name" value="Kinase-like_dom_sf"/>
</dbReference>
<dbReference type="InterPro" id="IPR000719">
    <property type="entry name" value="Prot_kinase_dom"/>
</dbReference>
<protein>
    <recommendedName>
        <fullName evidence="1">non-specific serine/threonine protein kinase</fullName>
        <ecNumber evidence="1">2.7.11.1</ecNumber>
    </recommendedName>
</protein>
<evidence type="ECO:0000256" key="4">
    <source>
        <dbReference type="ARBA" id="ARBA00022741"/>
    </source>
</evidence>
<keyword evidence="5" id="KW-0418">Kinase</keyword>
<reference evidence="9 10" key="1">
    <citation type="journal article" date="2023" name="G3 (Bethesda)">
        <title>A chromosome-length genome assembly and annotation of blackberry (Rubus argutus, cv. 'Hillquist').</title>
        <authorList>
            <person name="Bruna T."/>
            <person name="Aryal R."/>
            <person name="Dudchenko O."/>
            <person name="Sargent D.J."/>
            <person name="Mead D."/>
            <person name="Buti M."/>
            <person name="Cavallini A."/>
            <person name="Hytonen T."/>
            <person name="Andres J."/>
            <person name="Pham M."/>
            <person name="Weisz D."/>
            <person name="Mascagni F."/>
            <person name="Usai G."/>
            <person name="Natali L."/>
            <person name="Bassil N."/>
            <person name="Fernandez G.E."/>
            <person name="Lomsadze A."/>
            <person name="Armour M."/>
            <person name="Olukolu B."/>
            <person name="Poorten T."/>
            <person name="Britton C."/>
            <person name="Davik J."/>
            <person name="Ashrafi H."/>
            <person name="Aiden E.L."/>
            <person name="Borodovsky M."/>
            <person name="Worthington M."/>
        </authorList>
    </citation>
    <scope>NUCLEOTIDE SEQUENCE [LARGE SCALE GENOMIC DNA]</scope>
    <source>
        <strain evidence="9">PI 553951</strain>
    </source>
</reference>
<evidence type="ECO:0000256" key="5">
    <source>
        <dbReference type="ARBA" id="ARBA00022777"/>
    </source>
</evidence>
<comment type="caution">
    <text evidence="9">The sequence shown here is derived from an EMBL/GenBank/DDBJ whole genome shotgun (WGS) entry which is preliminary data.</text>
</comment>
<evidence type="ECO:0000259" key="8">
    <source>
        <dbReference type="PROSITE" id="PS50011"/>
    </source>
</evidence>
<dbReference type="FunFam" id="1.10.510.10:FF:001893">
    <property type="entry name" value="Probable serine/threonine-protein kinase DDB_G0291918"/>
    <property type="match status" value="1"/>
</dbReference>
<keyword evidence="2" id="KW-0723">Serine/threonine-protein kinase</keyword>
<gene>
    <name evidence="9" type="ORF">M0R45_034891</name>
</gene>
<sequence length="966" mass="108530">MPNHYLTVVEQRPHCTRSASEKAWHILSILLKTRRPATPEELASRCRLFDATAALVLSLCSIPNSPICSVEEGLVTPSMAAISALREFAPESMMVLELYMLQRYYANTEFRKRKVAELDNAVVPMAKKRLLFRNENAGEADEGLVPLANACNHNLIQGNSSNERAFGPLILYPNAELSSFQMTHFEHEEDGDADVWPSSLMRKESPGYVARSNLRNNLLKIEADSCTVKPVQVDIREACFFDLNLPPPSSNQEALVGTGKERLKHETDYTATFFLEEAQRNIDAGIHDTHSRKPSMDQLKEDALPLVEGSGKEGFVELGAEGDAEKFVLLEKVDAFGEASTLYLDSGSTVNVIALDKDQNMKKAETKPDCLSAECSSTEKQPANSTGKFMSMYTNLPSQERLLVESLEDNEVVNTPKQQNQCKSGQRSLSVEHKLKKNNTNSMRPKDNMVDASSISPKLERIKLPHFEDFIIEEEEGSGGYGTVYRVQRKNDGKRFAIKCPHVKAHKQHVDNERKMLERFGGRNFIIKYEGSFRSGDSECFILEHVEHDRPEVLKRKIDLFELQWYGYCMFRALACLHKQGVVHRDVKPGNFLFSQKLSKGYLIDFNLAMDLQQKYAIRNKSKSNRLVSFGHVPLPQCKSGLTNREKKFVRGDLIDSKKTVDPNKNLRKRAQAGPLNIDPKMSVGNIFKSQHADGSGITSMKDVTDRTPSTERVREPLPCLGRKELISLAQDVILSPNHDVLKSPASKRKRIAATPGKIDSKLFYTSPMSLHFTCAAASSASLLKSKGDGKQKREGPCAGTKGFRAPEVLFRSLHQGPKVDVWSAGVTLLYLMIGRTPFTGDPEQNIKDIAKLKGSEDLWEVAKLHDRESSFPVELLDVKSLPSMKLQSWCKAHTKRAEFLSLVPRSLFDLVDKCLAVNPRLRISAEEALSHEFFAPCHESLRKHRMSRRDSMGAQNDLVHEQRIM</sequence>
<dbReference type="EMBL" id="JBEDUW010000007">
    <property type="protein sequence ID" value="KAK9910957.1"/>
    <property type="molecule type" value="Genomic_DNA"/>
</dbReference>
<dbReference type="Gene3D" id="1.10.510.10">
    <property type="entry name" value="Transferase(Phosphotransferase) domain 1"/>
    <property type="match status" value="2"/>
</dbReference>
<evidence type="ECO:0000256" key="7">
    <source>
        <dbReference type="SAM" id="MobiDB-lite"/>
    </source>
</evidence>
<name>A0AAW1VVU9_RUBAR</name>
<dbReference type="PANTHER" id="PTHR44167">
    <property type="entry name" value="OVARIAN-SPECIFIC SERINE/THREONINE-PROTEIN KINASE LOK-RELATED"/>
    <property type="match status" value="1"/>
</dbReference>
<dbReference type="InterPro" id="IPR008271">
    <property type="entry name" value="Ser/Thr_kinase_AS"/>
</dbReference>
<keyword evidence="10" id="KW-1185">Reference proteome</keyword>
<evidence type="ECO:0000256" key="2">
    <source>
        <dbReference type="ARBA" id="ARBA00022527"/>
    </source>
</evidence>
<evidence type="ECO:0000256" key="1">
    <source>
        <dbReference type="ARBA" id="ARBA00012513"/>
    </source>
</evidence>
<evidence type="ECO:0000313" key="10">
    <source>
        <dbReference type="Proteomes" id="UP001457282"/>
    </source>
</evidence>
<dbReference type="GO" id="GO:0004674">
    <property type="term" value="F:protein serine/threonine kinase activity"/>
    <property type="evidence" value="ECO:0007669"/>
    <property type="project" value="UniProtKB-KW"/>
</dbReference>
<proteinExistence type="predicted"/>
<feature type="compositionally biased region" description="Basic and acidic residues" evidence="7">
    <location>
        <begin position="703"/>
        <end position="713"/>
    </location>
</feature>
<dbReference type="SMART" id="SM00220">
    <property type="entry name" value="S_TKc"/>
    <property type="match status" value="1"/>
</dbReference>
<keyword evidence="3" id="KW-0808">Transferase</keyword>
<accession>A0AAW1VVU9</accession>
<keyword evidence="4" id="KW-0547">Nucleotide-binding</keyword>
<dbReference type="AlphaFoldDB" id="A0AAW1VVU9"/>
<feature type="domain" description="Protein kinase" evidence="8">
    <location>
        <begin position="470"/>
        <end position="935"/>
    </location>
</feature>